<dbReference type="SUPFAM" id="SSF46785">
    <property type="entry name" value="Winged helix' DNA-binding domain"/>
    <property type="match status" value="1"/>
</dbReference>
<dbReference type="PANTHER" id="PTHR39515">
    <property type="entry name" value="CONSERVED PROTEIN"/>
    <property type="match status" value="1"/>
</dbReference>
<name>A0ABV1TBS9_9ACTN</name>
<evidence type="ECO:0000259" key="1">
    <source>
        <dbReference type="PROSITE" id="PS50995"/>
    </source>
</evidence>
<evidence type="ECO:0000313" key="2">
    <source>
        <dbReference type="EMBL" id="MER6266982.1"/>
    </source>
</evidence>
<dbReference type="Pfam" id="PF01047">
    <property type="entry name" value="MarR"/>
    <property type="match status" value="1"/>
</dbReference>
<dbReference type="Gene3D" id="1.10.10.10">
    <property type="entry name" value="Winged helix-like DNA-binding domain superfamily/Winged helix DNA-binding domain"/>
    <property type="match status" value="1"/>
</dbReference>
<dbReference type="InterPro" id="IPR036388">
    <property type="entry name" value="WH-like_DNA-bd_sf"/>
</dbReference>
<gene>
    <name evidence="2" type="ORF">ABT211_06730</name>
</gene>
<protein>
    <submittedName>
        <fullName evidence="2">MarR family transcriptional regulator</fullName>
    </submittedName>
</protein>
<dbReference type="PROSITE" id="PS50995">
    <property type="entry name" value="HTH_MARR_2"/>
    <property type="match status" value="1"/>
</dbReference>
<keyword evidence="3" id="KW-1185">Reference proteome</keyword>
<organism evidence="2 3">
    <name type="scientific">Streptomyces sp. 900105755</name>
    <dbReference type="NCBI Taxonomy" id="3154389"/>
    <lineage>
        <taxon>Bacteria</taxon>
        <taxon>Bacillati</taxon>
        <taxon>Actinomycetota</taxon>
        <taxon>Actinomycetes</taxon>
        <taxon>Kitasatosporales</taxon>
        <taxon>Streptomycetaceae</taxon>
        <taxon>Streptomyces</taxon>
    </lineage>
</organism>
<dbReference type="InterPro" id="IPR036390">
    <property type="entry name" value="WH_DNA-bd_sf"/>
</dbReference>
<dbReference type="Gene3D" id="1.10.287.100">
    <property type="match status" value="1"/>
</dbReference>
<dbReference type="PANTHER" id="PTHR39515:SF2">
    <property type="entry name" value="HTH-TYPE TRANSCRIPTIONAL REGULATOR RV0880"/>
    <property type="match status" value="1"/>
</dbReference>
<dbReference type="InterPro" id="IPR000835">
    <property type="entry name" value="HTH_MarR-typ"/>
</dbReference>
<feature type="domain" description="HTH marR-type" evidence="1">
    <location>
        <begin position="8"/>
        <end position="143"/>
    </location>
</feature>
<comment type="caution">
    <text evidence="2">The sequence shown here is derived from an EMBL/GenBank/DDBJ whole genome shotgun (WGS) entry which is preliminary data.</text>
</comment>
<reference evidence="2 3" key="1">
    <citation type="submission" date="2024-06" db="EMBL/GenBank/DDBJ databases">
        <title>The Natural Products Discovery Center: Release of the First 8490 Sequenced Strains for Exploring Actinobacteria Biosynthetic Diversity.</title>
        <authorList>
            <person name="Kalkreuter E."/>
            <person name="Kautsar S.A."/>
            <person name="Yang D."/>
            <person name="Bader C.D."/>
            <person name="Teijaro C.N."/>
            <person name="Fluegel L."/>
            <person name="Davis C.M."/>
            <person name="Simpson J.R."/>
            <person name="Lauterbach L."/>
            <person name="Steele A.D."/>
            <person name="Gui C."/>
            <person name="Meng S."/>
            <person name="Li G."/>
            <person name="Viehrig K."/>
            <person name="Ye F."/>
            <person name="Su P."/>
            <person name="Kiefer A.F."/>
            <person name="Nichols A."/>
            <person name="Cepeda A.J."/>
            <person name="Yan W."/>
            <person name="Fan B."/>
            <person name="Jiang Y."/>
            <person name="Adhikari A."/>
            <person name="Zheng C.-J."/>
            <person name="Schuster L."/>
            <person name="Cowan T.M."/>
            <person name="Smanski M.J."/>
            <person name="Chevrette M.G."/>
            <person name="De Carvalho L.P.S."/>
            <person name="Shen B."/>
        </authorList>
    </citation>
    <scope>NUCLEOTIDE SEQUENCE [LARGE SCALE GENOMIC DNA]</scope>
    <source>
        <strain evidence="2 3">NPDC001694</strain>
    </source>
</reference>
<dbReference type="RefSeq" id="WP_351955636.1">
    <property type="nucleotide sequence ID" value="NZ_JBEOZM010000002.1"/>
</dbReference>
<dbReference type="EMBL" id="JBEOZM010000002">
    <property type="protein sequence ID" value="MER6266982.1"/>
    <property type="molecule type" value="Genomic_DNA"/>
</dbReference>
<sequence>MTSDPRPEAEVAAELMKAMTRLRARLRTESAPSDRRWNWSQLTTLARIVEEGPVTATELAQAEHVRRQSMAETLAALRAEGLIATGKDPGDARKTLVHATPEGRTLIGTIPVARAAWLGAAIEAHLRADERETLLKAAAIMNRIADSGS</sequence>
<dbReference type="SMART" id="SM00347">
    <property type="entry name" value="HTH_MARR"/>
    <property type="match status" value="1"/>
</dbReference>
<evidence type="ECO:0000313" key="3">
    <source>
        <dbReference type="Proteomes" id="UP001490365"/>
    </source>
</evidence>
<dbReference type="Proteomes" id="UP001490365">
    <property type="component" value="Unassembled WGS sequence"/>
</dbReference>
<accession>A0ABV1TBS9</accession>
<dbReference type="InterPro" id="IPR052526">
    <property type="entry name" value="HTH-type_Bedaq_tolerance"/>
</dbReference>
<proteinExistence type="predicted"/>